<evidence type="ECO:0000313" key="7">
    <source>
        <dbReference type="Proteomes" id="UP001225134"/>
    </source>
</evidence>
<dbReference type="Pfam" id="PF01343">
    <property type="entry name" value="Peptidase_S49"/>
    <property type="match status" value="1"/>
</dbReference>
<dbReference type="Gene3D" id="6.20.330.10">
    <property type="match status" value="1"/>
</dbReference>
<evidence type="ECO:0000313" key="6">
    <source>
        <dbReference type="EMBL" id="MDK9580005.1"/>
    </source>
</evidence>
<evidence type="ECO:0000256" key="2">
    <source>
        <dbReference type="ARBA" id="ARBA00022670"/>
    </source>
</evidence>
<feature type="domain" description="Peptidase S49" evidence="5">
    <location>
        <begin position="45"/>
        <end position="159"/>
    </location>
</feature>
<proteinExistence type="inferred from homology"/>
<keyword evidence="7" id="KW-1185">Reference proteome</keyword>
<name>A0ABT7HK25_9FUSO</name>
<evidence type="ECO:0000256" key="3">
    <source>
        <dbReference type="ARBA" id="ARBA00022801"/>
    </source>
</evidence>
<dbReference type="PANTHER" id="PTHR33209:SF1">
    <property type="entry name" value="PEPTIDASE S49 DOMAIN-CONTAINING PROTEIN"/>
    <property type="match status" value="1"/>
</dbReference>
<sequence>MNFLEFKQKLDFVLYDEKIKKIIIDVDKTSLTSVQIEELQPIFKKLNKEKEVIAIATLLTNETYYLALLANKIYLENTINSSLILRGYSRKITYFKDFFKKIGVRMNILHIGSYKAAGENYSRSKMSEPFKENLKTLFDIRFKNFIDTIKERRNYDPTEDILSGNLFFNSNKNLIDKRINKWELLDKEKIVTITSYKFKKRNNKRM</sequence>
<keyword evidence="3" id="KW-0378">Hydrolase</keyword>
<accession>A0ABT7HK25</accession>
<keyword evidence="4" id="KW-0720">Serine protease</keyword>
<comment type="similarity">
    <text evidence="1">Belongs to the peptidase S49 family.</text>
</comment>
<dbReference type="EMBL" id="JASSPP010000001">
    <property type="protein sequence ID" value="MDK9580005.1"/>
    <property type="molecule type" value="Genomic_DNA"/>
</dbReference>
<gene>
    <name evidence="6" type="ORF">QQA45_00470</name>
</gene>
<comment type="caution">
    <text evidence="6">The sequence shown here is derived from an EMBL/GenBank/DDBJ whole genome shotgun (WGS) entry which is preliminary data.</text>
</comment>
<protein>
    <submittedName>
        <fullName evidence="6">S49 family peptidase</fullName>
    </submittedName>
</protein>
<organism evidence="6 7">
    <name type="scientific">Sneathia sanguinegens</name>
    <dbReference type="NCBI Taxonomy" id="40543"/>
    <lineage>
        <taxon>Bacteria</taxon>
        <taxon>Fusobacteriati</taxon>
        <taxon>Fusobacteriota</taxon>
        <taxon>Fusobacteriia</taxon>
        <taxon>Fusobacteriales</taxon>
        <taxon>Leptotrichiaceae</taxon>
        <taxon>Sneathia</taxon>
    </lineage>
</organism>
<evidence type="ECO:0000256" key="1">
    <source>
        <dbReference type="ARBA" id="ARBA00008683"/>
    </source>
</evidence>
<evidence type="ECO:0000256" key="4">
    <source>
        <dbReference type="ARBA" id="ARBA00022825"/>
    </source>
</evidence>
<reference evidence="6 7" key="1">
    <citation type="submission" date="2023-06" db="EMBL/GenBank/DDBJ databases">
        <title>Antibody response to the Sneathia vaginalis cytopathogenic toxin A during pregnancy.</title>
        <authorList>
            <person name="Mccoy Z.T."/>
            <person name="Serrano M.G."/>
            <person name="Spaine K."/>
            <person name="Edwards D.J."/>
            <person name="Buck G.A."/>
            <person name="Jefferson K."/>
        </authorList>
    </citation>
    <scope>NUCLEOTIDE SEQUENCE [LARGE SCALE GENOMIC DNA]</scope>
    <source>
        <strain evidence="6 7">CCUG 42621</strain>
    </source>
</reference>
<dbReference type="PANTHER" id="PTHR33209">
    <property type="entry name" value="PROTEASE 4"/>
    <property type="match status" value="1"/>
</dbReference>
<dbReference type="RefSeq" id="WP_285152416.1">
    <property type="nucleotide sequence ID" value="NZ_JASSPP010000001.1"/>
</dbReference>
<keyword evidence="2" id="KW-0645">Protease</keyword>
<dbReference type="InterPro" id="IPR002142">
    <property type="entry name" value="Peptidase_S49"/>
</dbReference>
<evidence type="ECO:0000259" key="5">
    <source>
        <dbReference type="Pfam" id="PF01343"/>
    </source>
</evidence>
<dbReference type="Proteomes" id="UP001225134">
    <property type="component" value="Unassembled WGS sequence"/>
</dbReference>